<dbReference type="RefSeq" id="WP_177166858.1">
    <property type="nucleotide sequence ID" value="NZ_FNYH01000009.1"/>
</dbReference>
<keyword evidence="3" id="KW-0808">Transferase</keyword>
<feature type="domain" description="DUF294" evidence="2">
    <location>
        <begin position="213"/>
        <end position="318"/>
    </location>
</feature>
<accession>A0A1H6T2B9</accession>
<dbReference type="InterPro" id="IPR005105">
    <property type="entry name" value="GlnD_Uridyltrans_N"/>
</dbReference>
<dbReference type="Pfam" id="PF10335">
    <property type="entry name" value="DUF294_C"/>
    <property type="match status" value="1"/>
</dbReference>
<sequence>MHTKFEQLVSSVLAEVQTAPFGVIRVDRACALFTDFWRQAYQEALTTSLQHLQHQGWGPAPITPSILILGSIGRGEALLFPDQDQAVIYPQVADAHTELWLQAFSAHFTQTLVSLGLPECQGGVMSQYPLWRKSLPEWQYQWQLWSGRRIRHQAHLANILLDAYPLNAAAMPLWQTLEDTWCTQYAKSLLAQEQAQILREALPLIKTSCEQAPYPHALHVKRQAILPLQTYVRYMSYQAGIKIAPQAQMHTLARLQALIPVLGADTCEALSTAYIRFLQRWLVLNLQAYQQDYPVSPWFNLATLAPWEKQSFTQDLAVLETCIRTHC</sequence>
<evidence type="ECO:0000313" key="4">
    <source>
        <dbReference type="Proteomes" id="UP000242999"/>
    </source>
</evidence>
<dbReference type="InterPro" id="IPR018821">
    <property type="entry name" value="DUF294_put_nucleoTrafse_sb-bd"/>
</dbReference>
<organism evidence="3 4">
    <name type="scientific">Allopseudospirillum japonicum</name>
    <dbReference type="NCBI Taxonomy" id="64971"/>
    <lineage>
        <taxon>Bacteria</taxon>
        <taxon>Pseudomonadati</taxon>
        <taxon>Pseudomonadota</taxon>
        <taxon>Gammaproteobacteria</taxon>
        <taxon>Oceanospirillales</taxon>
        <taxon>Oceanospirillaceae</taxon>
        <taxon>Allopseudospirillum</taxon>
    </lineage>
</organism>
<dbReference type="STRING" id="64971.SAMN05421831_10910"/>
<dbReference type="Proteomes" id="UP000242999">
    <property type="component" value="Unassembled WGS sequence"/>
</dbReference>
<reference evidence="4" key="1">
    <citation type="submission" date="2016-10" db="EMBL/GenBank/DDBJ databases">
        <authorList>
            <person name="Varghese N."/>
            <person name="Submissions S."/>
        </authorList>
    </citation>
    <scope>NUCLEOTIDE SEQUENCE [LARGE SCALE GENOMIC DNA]</scope>
    <source>
        <strain evidence="4">DSM 7165</strain>
    </source>
</reference>
<dbReference type="Pfam" id="PF03445">
    <property type="entry name" value="DUF294"/>
    <property type="match status" value="1"/>
</dbReference>
<evidence type="ECO:0000259" key="2">
    <source>
        <dbReference type="Pfam" id="PF10335"/>
    </source>
</evidence>
<name>A0A1H6T2B9_9GAMM</name>
<dbReference type="AlphaFoldDB" id="A0A1H6T2B9"/>
<evidence type="ECO:0000259" key="1">
    <source>
        <dbReference type="Pfam" id="PF03445"/>
    </source>
</evidence>
<keyword evidence="4" id="KW-1185">Reference proteome</keyword>
<gene>
    <name evidence="3" type="ORF">SAMN05421831_10910</name>
</gene>
<protein>
    <submittedName>
        <fullName evidence="3">Nucleotidyltransferase substrate binding domain-containing protein</fullName>
    </submittedName>
</protein>
<dbReference type="EMBL" id="FNYH01000009">
    <property type="protein sequence ID" value="SEI74208.1"/>
    <property type="molecule type" value="Genomic_DNA"/>
</dbReference>
<evidence type="ECO:0000313" key="3">
    <source>
        <dbReference type="EMBL" id="SEI74208.1"/>
    </source>
</evidence>
<proteinExistence type="predicted"/>
<dbReference type="GO" id="GO:0008773">
    <property type="term" value="F:[protein-PII] uridylyltransferase activity"/>
    <property type="evidence" value="ECO:0007669"/>
    <property type="project" value="InterPro"/>
</dbReference>
<feature type="domain" description="Protein-PII uridylyltransferase N-terminal" evidence="1">
    <location>
        <begin position="40"/>
        <end position="146"/>
    </location>
</feature>